<sequence length="249" mass="28416">MITGAYVSHACWNDWRHFFEGYGYTVITPPWPHKEADAATLRLNHPDRELASLTMQQTIDSYIDVINGLSEKPILMGHSFGGLFAQVLLNRGYGAAAVAIHAVPPQGIFPYEFSFLKSNAATLGFFSSLDEPYLMPFKKWQYVFTNGMPLEVQKNSYYDLVIPESKRAARGGLTSTAHVDFKKEHPPLLLLAGRQDNCIPAHLCKRVYLSYQNKNSVTEYVEQDRNHFVLGQPTWKEDANYILNWIRRQ</sequence>
<evidence type="ECO:0000313" key="3">
    <source>
        <dbReference type="Proteomes" id="UP000033121"/>
    </source>
</evidence>
<keyword evidence="3" id="KW-1185">Reference proteome</keyword>
<accession>A0A0E9N4H7</accession>
<evidence type="ECO:0000313" key="2">
    <source>
        <dbReference type="EMBL" id="GAO44698.1"/>
    </source>
</evidence>
<dbReference type="EMBL" id="BBWV01000003">
    <property type="protein sequence ID" value="GAO44698.1"/>
    <property type="molecule type" value="Genomic_DNA"/>
</dbReference>
<proteinExistence type="predicted"/>
<dbReference type="STRING" id="1220578.FPE01S_03_07370"/>
<dbReference type="InterPro" id="IPR029058">
    <property type="entry name" value="AB_hydrolase_fold"/>
</dbReference>
<dbReference type="Gene3D" id="3.40.50.1820">
    <property type="entry name" value="alpha/beta hydrolase"/>
    <property type="match status" value="1"/>
</dbReference>
<protein>
    <recommendedName>
        <fullName evidence="1">AB hydrolase-1 domain-containing protein</fullName>
    </recommendedName>
</protein>
<gene>
    <name evidence="2" type="ORF">FPE01S_03_07370</name>
</gene>
<comment type="caution">
    <text evidence="2">The sequence shown here is derived from an EMBL/GenBank/DDBJ whole genome shotgun (WGS) entry which is preliminary data.</text>
</comment>
<dbReference type="InterPro" id="IPR000073">
    <property type="entry name" value="AB_hydrolase_1"/>
</dbReference>
<name>A0A0E9N4H7_9BACT</name>
<feature type="domain" description="AB hydrolase-1" evidence="1">
    <location>
        <begin position="4"/>
        <end position="233"/>
    </location>
</feature>
<evidence type="ECO:0000259" key="1">
    <source>
        <dbReference type="Pfam" id="PF12697"/>
    </source>
</evidence>
<dbReference type="Proteomes" id="UP000033121">
    <property type="component" value="Unassembled WGS sequence"/>
</dbReference>
<dbReference type="AlphaFoldDB" id="A0A0E9N4H7"/>
<reference evidence="2 3" key="1">
    <citation type="submission" date="2015-04" db="EMBL/GenBank/DDBJ databases">
        <title>Whole genome shotgun sequence of Flavihumibacter petaseus NBRC 106054.</title>
        <authorList>
            <person name="Miyazawa S."/>
            <person name="Hosoyama A."/>
            <person name="Hashimoto M."/>
            <person name="Noguchi M."/>
            <person name="Tsuchikane K."/>
            <person name="Ohji S."/>
            <person name="Yamazoe A."/>
            <person name="Ichikawa N."/>
            <person name="Kimura A."/>
            <person name="Fujita N."/>
        </authorList>
    </citation>
    <scope>NUCLEOTIDE SEQUENCE [LARGE SCALE GENOMIC DNA]</scope>
    <source>
        <strain evidence="2 3">NBRC 106054</strain>
    </source>
</reference>
<dbReference type="SUPFAM" id="SSF53474">
    <property type="entry name" value="alpha/beta-Hydrolases"/>
    <property type="match status" value="1"/>
</dbReference>
<organism evidence="2 3">
    <name type="scientific">Flavihumibacter petaseus NBRC 106054</name>
    <dbReference type="NCBI Taxonomy" id="1220578"/>
    <lineage>
        <taxon>Bacteria</taxon>
        <taxon>Pseudomonadati</taxon>
        <taxon>Bacteroidota</taxon>
        <taxon>Chitinophagia</taxon>
        <taxon>Chitinophagales</taxon>
        <taxon>Chitinophagaceae</taxon>
        <taxon>Flavihumibacter</taxon>
    </lineage>
</organism>
<dbReference type="Pfam" id="PF12697">
    <property type="entry name" value="Abhydrolase_6"/>
    <property type="match status" value="1"/>
</dbReference>